<evidence type="ECO:0000256" key="1">
    <source>
        <dbReference type="ARBA" id="ARBA00004141"/>
    </source>
</evidence>
<comment type="subcellular location">
    <subcellularLocation>
        <location evidence="1">Membrane</location>
        <topology evidence="1">Multi-pass membrane protein</topology>
    </subcellularLocation>
</comment>
<dbReference type="AlphaFoldDB" id="A0AAN6SST7"/>
<evidence type="ECO:0000313" key="9">
    <source>
        <dbReference type="EMBL" id="KAK4041272.1"/>
    </source>
</evidence>
<dbReference type="EMBL" id="MU854360">
    <property type="protein sequence ID" value="KAK4041272.1"/>
    <property type="molecule type" value="Genomic_DNA"/>
</dbReference>
<evidence type="ECO:0000256" key="4">
    <source>
        <dbReference type="ARBA" id="ARBA00023136"/>
    </source>
</evidence>
<dbReference type="PANTHER" id="PTHR33048">
    <property type="entry name" value="PTH11-LIKE INTEGRAL MEMBRANE PROTEIN (AFU_ORTHOLOGUE AFUA_5G11245)"/>
    <property type="match status" value="1"/>
</dbReference>
<keyword evidence="3 7" id="KW-1133">Transmembrane helix</keyword>
<comment type="caution">
    <text evidence="9">The sequence shown here is derived from an EMBL/GenBank/DDBJ whole genome shotgun (WGS) entry which is preliminary data.</text>
</comment>
<feature type="compositionally biased region" description="Gly residues" evidence="6">
    <location>
        <begin position="314"/>
        <end position="325"/>
    </location>
</feature>
<protein>
    <recommendedName>
        <fullName evidence="8">Rhodopsin domain-containing protein</fullName>
    </recommendedName>
</protein>
<feature type="compositionally biased region" description="Acidic residues" evidence="6">
    <location>
        <begin position="368"/>
        <end position="381"/>
    </location>
</feature>
<organism evidence="9 10">
    <name type="scientific">Parachaetomium inaequale</name>
    <dbReference type="NCBI Taxonomy" id="2588326"/>
    <lineage>
        <taxon>Eukaryota</taxon>
        <taxon>Fungi</taxon>
        <taxon>Dikarya</taxon>
        <taxon>Ascomycota</taxon>
        <taxon>Pezizomycotina</taxon>
        <taxon>Sordariomycetes</taxon>
        <taxon>Sordariomycetidae</taxon>
        <taxon>Sordariales</taxon>
        <taxon>Chaetomiaceae</taxon>
        <taxon>Parachaetomium</taxon>
    </lineage>
</organism>
<accession>A0AAN6SST7</accession>
<evidence type="ECO:0000313" key="10">
    <source>
        <dbReference type="Proteomes" id="UP001303115"/>
    </source>
</evidence>
<feature type="transmembrane region" description="Helical" evidence="7">
    <location>
        <begin position="152"/>
        <end position="173"/>
    </location>
</feature>
<dbReference type="Pfam" id="PF20684">
    <property type="entry name" value="Fung_rhodopsin"/>
    <property type="match status" value="1"/>
</dbReference>
<feature type="transmembrane region" description="Helical" evidence="7">
    <location>
        <begin position="233"/>
        <end position="254"/>
    </location>
</feature>
<proteinExistence type="inferred from homology"/>
<dbReference type="PANTHER" id="PTHR33048:SF162">
    <property type="entry name" value="SATRATOXIN BIOSYNTHESIS SC1 CLUSTER PROTEIN 4"/>
    <property type="match status" value="1"/>
</dbReference>
<evidence type="ECO:0000256" key="2">
    <source>
        <dbReference type="ARBA" id="ARBA00022692"/>
    </source>
</evidence>
<evidence type="ECO:0000256" key="5">
    <source>
        <dbReference type="ARBA" id="ARBA00038359"/>
    </source>
</evidence>
<keyword evidence="2 7" id="KW-0812">Transmembrane</keyword>
<name>A0AAN6SST7_9PEZI</name>
<evidence type="ECO:0000259" key="8">
    <source>
        <dbReference type="Pfam" id="PF20684"/>
    </source>
</evidence>
<feature type="domain" description="Rhodopsin" evidence="8">
    <location>
        <begin position="49"/>
        <end position="295"/>
    </location>
</feature>
<feature type="transmembrane region" description="Helical" evidence="7">
    <location>
        <begin position="30"/>
        <end position="49"/>
    </location>
</feature>
<feature type="transmembrane region" description="Helical" evidence="7">
    <location>
        <begin position="120"/>
        <end position="140"/>
    </location>
</feature>
<evidence type="ECO:0000256" key="6">
    <source>
        <dbReference type="SAM" id="MobiDB-lite"/>
    </source>
</evidence>
<dbReference type="Proteomes" id="UP001303115">
    <property type="component" value="Unassembled WGS sequence"/>
</dbReference>
<evidence type="ECO:0000256" key="7">
    <source>
        <dbReference type="SAM" id="Phobius"/>
    </source>
</evidence>
<feature type="transmembrane region" description="Helical" evidence="7">
    <location>
        <begin position="200"/>
        <end position="221"/>
    </location>
</feature>
<dbReference type="GO" id="GO:0016020">
    <property type="term" value="C:membrane"/>
    <property type="evidence" value="ECO:0007669"/>
    <property type="project" value="UniProtKB-SubCell"/>
</dbReference>
<gene>
    <name evidence="9" type="ORF">C8A01DRAFT_14970</name>
</gene>
<keyword evidence="4 7" id="KW-0472">Membrane</keyword>
<comment type="similarity">
    <text evidence="5">Belongs to the SAT4 family.</text>
</comment>
<dbReference type="InterPro" id="IPR052337">
    <property type="entry name" value="SAT4-like"/>
</dbReference>
<feature type="region of interest" description="Disordered" evidence="6">
    <location>
        <begin position="304"/>
        <end position="325"/>
    </location>
</feature>
<feature type="transmembrane region" description="Helical" evidence="7">
    <location>
        <begin position="61"/>
        <end position="81"/>
    </location>
</feature>
<evidence type="ECO:0000256" key="3">
    <source>
        <dbReference type="ARBA" id="ARBA00022989"/>
    </source>
</evidence>
<reference evidence="10" key="1">
    <citation type="journal article" date="2023" name="Mol. Phylogenet. Evol.">
        <title>Genome-scale phylogeny and comparative genomics of the fungal order Sordariales.</title>
        <authorList>
            <person name="Hensen N."/>
            <person name="Bonometti L."/>
            <person name="Westerberg I."/>
            <person name="Brannstrom I.O."/>
            <person name="Guillou S."/>
            <person name="Cros-Aarteil S."/>
            <person name="Calhoun S."/>
            <person name="Haridas S."/>
            <person name="Kuo A."/>
            <person name="Mondo S."/>
            <person name="Pangilinan J."/>
            <person name="Riley R."/>
            <person name="LaButti K."/>
            <person name="Andreopoulos B."/>
            <person name="Lipzen A."/>
            <person name="Chen C."/>
            <person name="Yan M."/>
            <person name="Daum C."/>
            <person name="Ng V."/>
            <person name="Clum A."/>
            <person name="Steindorff A."/>
            <person name="Ohm R.A."/>
            <person name="Martin F."/>
            <person name="Silar P."/>
            <person name="Natvig D.O."/>
            <person name="Lalanne C."/>
            <person name="Gautier V."/>
            <person name="Ament-Velasquez S.L."/>
            <person name="Kruys A."/>
            <person name="Hutchinson M.I."/>
            <person name="Powell A.J."/>
            <person name="Barry K."/>
            <person name="Miller A.N."/>
            <person name="Grigoriev I.V."/>
            <person name="Debuchy R."/>
            <person name="Gladieux P."/>
            <person name="Hiltunen Thoren M."/>
            <person name="Johannesson H."/>
        </authorList>
    </citation>
    <scope>NUCLEOTIDE SEQUENCE [LARGE SCALE GENOMIC DNA]</scope>
    <source>
        <strain evidence="10">CBS 284.82</strain>
    </source>
</reference>
<keyword evidence="10" id="KW-1185">Reference proteome</keyword>
<feature type="transmembrane region" description="Helical" evidence="7">
    <location>
        <begin position="266"/>
        <end position="289"/>
    </location>
</feature>
<sequence>MSESGGTTIPAYTANPNAPLSGAAQTVSETGLLAIVWVCFSIATVFVALRLTVRLRQNRSFLFDDYWIMFAWLCILTMAILQTEQMPSLWYTTYLGAGRVAPDLDTGWKTEQLTRWQFPIIKLFWTVLWSIKASFMTVFFRLVHPFPVLRRLWYCVAVFTSLAYIGCWLASALTCSPPGDYFKAGACDSPHEIWMQKFDVVFSTCVDITSDLMIIALPIGILPSLQLDFHRKVGLGIAFSLGIIIIAVAVVRMTQVINPAGPMVDLVGLAIWGAVETCTAVIVGSLPPLKALLSRSVKKYSSRSKSHYAAGPSRQGGGGGAGGRGGYGLNSVSRTAMVAQSIPLDDMHRSNQKDGGIYVQRTYETTVEFDEEASSRDDDEAGIVKKGRAL</sequence>
<dbReference type="InterPro" id="IPR049326">
    <property type="entry name" value="Rhodopsin_dom_fungi"/>
</dbReference>
<feature type="region of interest" description="Disordered" evidence="6">
    <location>
        <begin position="368"/>
        <end position="390"/>
    </location>
</feature>